<dbReference type="AlphaFoldDB" id="A0A673T5F4"/>
<evidence type="ECO:0000259" key="1">
    <source>
        <dbReference type="Pfam" id="PF18658"/>
    </source>
</evidence>
<evidence type="ECO:0000313" key="3">
    <source>
        <dbReference type="Proteomes" id="UP000472268"/>
    </source>
</evidence>
<dbReference type="OMA" id="HGERING"/>
<dbReference type="InterPro" id="IPR040647">
    <property type="entry name" value="SPIN-DOC_Znf-C2H2"/>
</dbReference>
<dbReference type="OrthoDB" id="1101576at2759"/>
<keyword evidence="3" id="KW-1185">Reference proteome</keyword>
<gene>
    <name evidence="2" type="primary">EPM2AIP1</name>
</gene>
<dbReference type="Pfam" id="PF18658">
    <property type="entry name" value="zf-C2H2_12"/>
    <property type="match status" value="1"/>
</dbReference>
<proteinExistence type="predicted"/>
<dbReference type="GeneID" id="115292386"/>
<dbReference type="CTD" id="9852"/>
<dbReference type="PANTHER" id="PTHR45913">
    <property type="entry name" value="EPM2A-INTERACTING PROTEIN 1"/>
    <property type="match status" value="1"/>
</dbReference>
<name>A0A673T5F4_SURSU</name>
<protein>
    <submittedName>
        <fullName evidence="2">EPM2A interacting protein 1</fullName>
    </submittedName>
</protein>
<reference evidence="2 3" key="1">
    <citation type="submission" date="2019-05" db="EMBL/GenBank/DDBJ databases">
        <title>A Chromosome-scale Meerkat (S. suricatta) Genome Assembly.</title>
        <authorList>
            <person name="Dudchenko O."/>
            <person name="Lieberman Aiden E."/>
            <person name="Tung J."/>
            <person name="Barreiro L.B."/>
            <person name="Clutton-Brock T.H."/>
        </authorList>
    </citation>
    <scope>NUCLEOTIDE SEQUENCE [LARGE SCALE GENOMIC DNA]</scope>
</reference>
<evidence type="ECO:0000313" key="2">
    <source>
        <dbReference type="Ensembl" id="ENSSSUP00005007128.1"/>
    </source>
</evidence>
<sequence>MWMTPKRTKMEVDESRFFRPEWTQRYLVVEPPEGQGALCLVCRHLVVATRERDVRRHYEAEHDYYQRYVAEGERAALVERLQQGDVPVIAPLTPEERAARAGLGLARLLALKGRGWGEGDFVFQCMEVMLRDVLPERVSVLDGVDLSPEVMRQRILNISKDLRSQLFKRAKDFKAYSLALDDQAFVAYENYLLVFVRGVGDDLEVEEELLTIINLTRHFSVGALMAAILEALQTAGLSLQRMVGLTTTHTLRMIGENSGLVSYMREKAVSPNCWNVIHYSGFLHLELLSSYDVDVNQIINTISEWIVLIKTRGVRRPEFQALLTESESEHGERVNGRCLNNWLRRGKTLKLIFSLRKEIEAFLVSIGATTVHFTDKQWLCDFGFLVDIMDHLRELSELLRVSQVFAAAAFDHICTFEVKLSLLQRHMEEKNLTHFVAFREVVDELKQHLKEDQKIFDPDRYQVVICRLQKEFERHFKDLRFIKKDLELFANPFNFKPEYAPISVRVELTKLQANTNLWNEYRVKDLGQFYAGLSAESYPIIKGVACKVASLFDSNEICEKAFSYLTQNQHTLSKPLTDEHLHALFRIATTELEPRWDHLVRGRNEPNPEALVVQH</sequence>
<organism evidence="2 3">
    <name type="scientific">Suricata suricatta</name>
    <name type="common">Meerkat</name>
    <dbReference type="NCBI Taxonomy" id="37032"/>
    <lineage>
        <taxon>Eukaryota</taxon>
        <taxon>Metazoa</taxon>
        <taxon>Chordata</taxon>
        <taxon>Craniata</taxon>
        <taxon>Vertebrata</taxon>
        <taxon>Euteleostomi</taxon>
        <taxon>Mammalia</taxon>
        <taxon>Eutheria</taxon>
        <taxon>Laurasiatheria</taxon>
        <taxon>Carnivora</taxon>
        <taxon>Feliformia</taxon>
        <taxon>Herpestidae</taxon>
        <taxon>Suricata</taxon>
    </lineage>
</organism>
<accession>A0A673T5F4</accession>
<dbReference type="Ensembl" id="ENSSSUT00005008217.1">
    <property type="protein sequence ID" value="ENSSSUP00005007128.1"/>
    <property type="gene ID" value="ENSSSUG00005004602.1"/>
</dbReference>
<dbReference type="RefSeq" id="XP_029796312.1">
    <property type="nucleotide sequence ID" value="XM_029940452.1"/>
</dbReference>
<dbReference type="GO" id="GO:0045725">
    <property type="term" value="P:positive regulation of glycogen biosynthetic process"/>
    <property type="evidence" value="ECO:0007669"/>
    <property type="project" value="TreeGrafter"/>
</dbReference>
<dbReference type="Proteomes" id="UP000472268">
    <property type="component" value="Chromosome 5"/>
</dbReference>
<dbReference type="PANTHER" id="PTHR45913:SF11">
    <property type="entry name" value="EPM2A-INTERACTING PROTEIN 1"/>
    <property type="match status" value="1"/>
</dbReference>
<reference evidence="2" key="3">
    <citation type="submission" date="2025-09" db="UniProtKB">
        <authorList>
            <consortium name="Ensembl"/>
        </authorList>
    </citation>
    <scope>IDENTIFICATION</scope>
</reference>
<reference evidence="2" key="2">
    <citation type="submission" date="2025-08" db="UniProtKB">
        <authorList>
            <consortium name="Ensembl"/>
        </authorList>
    </citation>
    <scope>IDENTIFICATION</scope>
</reference>
<feature type="domain" description="SPIN-DOC-like zinc-finger" evidence="1">
    <location>
        <begin position="21"/>
        <end position="78"/>
    </location>
</feature>